<dbReference type="EMBL" id="JBHUME010000011">
    <property type="protein sequence ID" value="MFD2614289.1"/>
    <property type="molecule type" value="Genomic_DNA"/>
</dbReference>
<comment type="caution">
    <text evidence="2">The sequence shown here is derived from an EMBL/GenBank/DDBJ whole genome shotgun (WGS) entry which is preliminary data.</text>
</comment>
<dbReference type="InterPro" id="IPR016024">
    <property type="entry name" value="ARM-type_fold"/>
</dbReference>
<dbReference type="Pfam" id="PF13646">
    <property type="entry name" value="HEAT_2"/>
    <property type="match status" value="1"/>
</dbReference>
<dbReference type="SMART" id="SM00932">
    <property type="entry name" value="Nfu_N"/>
    <property type="match status" value="1"/>
</dbReference>
<dbReference type="SUPFAM" id="SSF110836">
    <property type="entry name" value="Hypothetical protein SAV1430"/>
    <property type="match status" value="1"/>
</dbReference>
<reference evidence="3" key="1">
    <citation type="journal article" date="2019" name="Int. J. Syst. Evol. Microbiol.">
        <title>The Global Catalogue of Microorganisms (GCM) 10K type strain sequencing project: providing services to taxonomists for standard genome sequencing and annotation.</title>
        <authorList>
            <consortium name="The Broad Institute Genomics Platform"/>
            <consortium name="The Broad Institute Genome Sequencing Center for Infectious Disease"/>
            <person name="Wu L."/>
            <person name="Ma J."/>
        </authorList>
    </citation>
    <scope>NUCLEOTIDE SEQUENCE [LARGE SCALE GENOMIC DNA]</scope>
    <source>
        <strain evidence="3">KCTC 3950</strain>
    </source>
</reference>
<dbReference type="InterPro" id="IPR011989">
    <property type="entry name" value="ARM-like"/>
</dbReference>
<dbReference type="InterPro" id="IPR036498">
    <property type="entry name" value="Nfu/NifU_N_sf"/>
</dbReference>
<dbReference type="PANTHER" id="PTHR12697">
    <property type="entry name" value="PBS LYASE HEAT-LIKE PROTEIN"/>
    <property type="match status" value="1"/>
</dbReference>
<dbReference type="Proteomes" id="UP001597541">
    <property type="component" value="Unassembled WGS sequence"/>
</dbReference>
<dbReference type="SMART" id="SM00567">
    <property type="entry name" value="EZ_HEAT"/>
    <property type="match status" value="4"/>
</dbReference>
<dbReference type="SUPFAM" id="SSF48371">
    <property type="entry name" value="ARM repeat"/>
    <property type="match status" value="1"/>
</dbReference>
<feature type="domain" description="Scaffold protein Nfu/NifU N-terminal" evidence="1">
    <location>
        <begin position="4"/>
        <end position="90"/>
    </location>
</feature>
<evidence type="ECO:0000313" key="3">
    <source>
        <dbReference type="Proteomes" id="UP001597541"/>
    </source>
</evidence>
<organism evidence="2 3">
    <name type="scientific">Paenibacillus gansuensis</name>
    <dbReference type="NCBI Taxonomy" id="306542"/>
    <lineage>
        <taxon>Bacteria</taxon>
        <taxon>Bacillati</taxon>
        <taxon>Bacillota</taxon>
        <taxon>Bacilli</taxon>
        <taxon>Bacillales</taxon>
        <taxon>Paenibacillaceae</taxon>
        <taxon>Paenibacillus</taxon>
    </lineage>
</organism>
<sequence length="377" mass="40624">MKIVSIEPTPSPNTMKLNLDEALPQGARRTFTPDQASAAPELIRRLLAVDGVKSVFQAADFIAVDRRPNADWPAILAAAGEIFGGEGAAAAVGGSAADAGYGEVHVLLQTFRGLPLQIRVRSGAQEVRAAMPERFSQAVHRAAGASMITERVLGDLGVRYGELQEVADEVLRELDAAYPDERLEELVQRALELGPQASAEARPARAKALTLAEAEAAMAQPDWQSRYAALEQLKPSVEALPLLAVAVRDENVSVRRLATVYLGDVRVPEALPHLFAALRDRSPAVRRTAGDTLSDIGAPEAAGPMSEALRDANKLVRWRAARFLYELGDESALPALREAAEDPEFEVSLQAKMAIERIESGEEAAGTVWQQMAKRQT</sequence>
<dbReference type="InterPro" id="IPR025989">
    <property type="entry name" value="Virulence_F_dom"/>
</dbReference>
<dbReference type="Pfam" id="PF08712">
    <property type="entry name" value="Nfu_N"/>
    <property type="match status" value="1"/>
</dbReference>
<accession>A0ABW5PGN0</accession>
<dbReference type="InterPro" id="IPR014824">
    <property type="entry name" value="Nfu/NifU_N"/>
</dbReference>
<proteinExistence type="predicted"/>
<dbReference type="Pfam" id="PF13769">
    <property type="entry name" value="Virulence_fact"/>
    <property type="match status" value="1"/>
</dbReference>
<keyword evidence="3" id="KW-1185">Reference proteome</keyword>
<dbReference type="PANTHER" id="PTHR12697:SF37">
    <property type="entry name" value="CONSERVED VIRULENCE FACTOR C"/>
    <property type="match status" value="1"/>
</dbReference>
<evidence type="ECO:0000313" key="2">
    <source>
        <dbReference type="EMBL" id="MFD2614289.1"/>
    </source>
</evidence>
<protein>
    <submittedName>
        <fullName evidence="2">Conserved virulence factor C family protein</fullName>
    </submittedName>
</protein>
<dbReference type="Gene3D" id="1.25.10.10">
    <property type="entry name" value="Leucine-rich Repeat Variant"/>
    <property type="match status" value="1"/>
</dbReference>
<dbReference type="InterPro" id="IPR004155">
    <property type="entry name" value="PBS_lyase_HEAT"/>
</dbReference>
<name>A0ABW5PGN0_9BACL</name>
<evidence type="ECO:0000259" key="1">
    <source>
        <dbReference type="SMART" id="SM00932"/>
    </source>
</evidence>
<gene>
    <name evidence="2" type="ORF">ACFSUF_17910</name>
</gene>
<dbReference type="RefSeq" id="WP_377604988.1">
    <property type="nucleotide sequence ID" value="NZ_JBHUME010000011.1"/>
</dbReference>
<dbReference type="Gene3D" id="3.30.1370.70">
    <property type="entry name" value="Scaffold protein Nfu/NifU, N-terminal domain"/>
    <property type="match status" value="1"/>
</dbReference>